<sequence length="30" mass="3716">MLEFFNQQTVIILYLFVILYVNVGYLKDYR</sequence>
<dbReference type="EMBL" id="JAFBCV010000001">
    <property type="protein sequence ID" value="MBM7836945.1"/>
    <property type="molecule type" value="Genomic_DNA"/>
</dbReference>
<dbReference type="Proteomes" id="UP001179280">
    <property type="component" value="Unassembled WGS sequence"/>
</dbReference>
<evidence type="ECO:0000256" key="1">
    <source>
        <dbReference type="SAM" id="Phobius"/>
    </source>
</evidence>
<evidence type="ECO:0000313" key="2">
    <source>
        <dbReference type="EMBL" id="MBM7836945.1"/>
    </source>
</evidence>
<name>A0ABS2SNY3_9BACI</name>
<accession>A0ABS2SNY3</accession>
<keyword evidence="1" id="KW-1133">Transmembrane helix</keyword>
<reference evidence="2" key="1">
    <citation type="submission" date="2021-01" db="EMBL/GenBank/DDBJ databases">
        <title>Genomic Encyclopedia of Type Strains, Phase IV (KMG-IV): sequencing the most valuable type-strain genomes for metagenomic binning, comparative biology and taxonomic classification.</title>
        <authorList>
            <person name="Goeker M."/>
        </authorList>
    </citation>
    <scope>NUCLEOTIDE SEQUENCE</scope>
    <source>
        <strain evidence="2">DSM 21943</strain>
    </source>
</reference>
<proteinExistence type="predicted"/>
<gene>
    <name evidence="2" type="ORF">JOC54_000176</name>
</gene>
<comment type="caution">
    <text evidence="2">The sequence shown here is derived from an EMBL/GenBank/DDBJ whole genome shotgun (WGS) entry which is preliminary data.</text>
</comment>
<feature type="transmembrane region" description="Helical" evidence="1">
    <location>
        <begin position="6"/>
        <end position="26"/>
    </location>
</feature>
<keyword evidence="1" id="KW-0472">Membrane</keyword>
<protein>
    <submittedName>
        <fullName evidence="2">Uncharacterized protein</fullName>
    </submittedName>
</protein>
<keyword evidence="3" id="KW-1185">Reference proteome</keyword>
<keyword evidence="1" id="KW-0812">Transmembrane</keyword>
<evidence type="ECO:0000313" key="3">
    <source>
        <dbReference type="Proteomes" id="UP001179280"/>
    </source>
</evidence>
<organism evidence="2 3">
    <name type="scientific">Shouchella xiaoxiensis</name>
    <dbReference type="NCBI Taxonomy" id="766895"/>
    <lineage>
        <taxon>Bacteria</taxon>
        <taxon>Bacillati</taxon>
        <taxon>Bacillota</taxon>
        <taxon>Bacilli</taxon>
        <taxon>Bacillales</taxon>
        <taxon>Bacillaceae</taxon>
        <taxon>Shouchella</taxon>
    </lineage>
</organism>